<comment type="PTM">
    <text evidence="11">Upon Fe-S cluster removal intramolecular disulfide bonds are formed.</text>
</comment>
<dbReference type="GO" id="GO:0035731">
    <property type="term" value="F:dinitrosyl-iron complex binding"/>
    <property type="evidence" value="ECO:0007669"/>
    <property type="project" value="UniProtKB-UniRule"/>
</dbReference>
<evidence type="ECO:0000256" key="8">
    <source>
        <dbReference type="ARBA" id="ARBA00023125"/>
    </source>
</evidence>
<dbReference type="EMBL" id="MWWQ01000019">
    <property type="protein sequence ID" value="OZG48846.1"/>
    <property type="molecule type" value="Genomic_DNA"/>
</dbReference>
<evidence type="ECO:0000256" key="5">
    <source>
        <dbReference type="ARBA" id="ARBA00023004"/>
    </source>
</evidence>
<evidence type="ECO:0000256" key="9">
    <source>
        <dbReference type="ARBA" id="ARBA00023157"/>
    </source>
</evidence>
<dbReference type="GO" id="GO:0047134">
    <property type="term" value="F:protein-disulfide reductase [NAD(P)H] activity"/>
    <property type="evidence" value="ECO:0007669"/>
    <property type="project" value="TreeGrafter"/>
</dbReference>
<comment type="cofactor">
    <cofactor evidence="11">
        <name>[4Fe-4S] cluster</name>
        <dbReference type="ChEBI" id="CHEBI:49883"/>
    </cofactor>
    <text evidence="11">Binds 1 [4Fe-4S] cluster per subunit. Following nitrosylation of the [4Fe-4S] cluster binds 1 [4Fe-8(NO)] cluster per subunit.</text>
</comment>
<proteinExistence type="inferred from homology"/>
<sequence>MIQPVYTSDEWRSQAACARQGIDTDAFYPETYTAQDTRYAKHICQDCPVRTQCLEEALRLHDEYGIWGGMTPTERRNTFRARMRRTHHRIA</sequence>
<accession>A0A261EQ79</accession>
<comment type="PTM">
    <text evidence="11">The Fe-S cluster can be nitrosylated by nitric oxide (NO).</text>
</comment>
<feature type="binding site" evidence="11">
    <location>
        <position position="44"/>
    </location>
    <ligand>
        <name>[4Fe-4S] cluster</name>
        <dbReference type="ChEBI" id="CHEBI:49883"/>
    </ligand>
</feature>
<comment type="similarity">
    <text evidence="2 11">Belongs to the WhiB family.</text>
</comment>
<dbReference type="OrthoDB" id="5192305at2"/>
<dbReference type="PANTHER" id="PTHR38839">
    <property type="entry name" value="TRANSCRIPTIONAL REGULATOR WHID-RELATED"/>
    <property type="match status" value="1"/>
</dbReference>
<evidence type="ECO:0000256" key="1">
    <source>
        <dbReference type="ARBA" id="ARBA00004496"/>
    </source>
</evidence>
<evidence type="ECO:0000256" key="10">
    <source>
        <dbReference type="ARBA" id="ARBA00023163"/>
    </source>
</evidence>
<evidence type="ECO:0000256" key="7">
    <source>
        <dbReference type="ARBA" id="ARBA00023015"/>
    </source>
</evidence>
<feature type="domain" description="4Fe-4S Wbl-type" evidence="12">
    <location>
        <begin position="16"/>
        <end position="77"/>
    </location>
</feature>
<gene>
    <name evidence="11" type="primary">whiB</name>
    <name evidence="13" type="ORF">PSSU_1670</name>
</gene>
<comment type="function">
    <text evidence="11">Acts as a transcriptional regulator. Probably redox-responsive. The apo- but not holo-form probably binds DNA.</text>
</comment>
<dbReference type="GO" id="GO:0045892">
    <property type="term" value="P:negative regulation of DNA-templated transcription"/>
    <property type="evidence" value="ECO:0007669"/>
    <property type="project" value="TreeGrafter"/>
</dbReference>
<keyword evidence="8 11" id="KW-0238">DNA-binding</keyword>
<keyword evidence="3 11" id="KW-0004">4Fe-4S</keyword>
<dbReference type="RefSeq" id="WP_094692028.1">
    <property type="nucleotide sequence ID" value="NZ_MWWQ01000019.1"/>
</dbReference>
<dbReference type="GO" id="GO:0045454">
    <property type="term" value="P:cell redox homeostasis"/>
    <property type="evidence" value="ECO:0007669"/>
    <property type="project" value="TreeGrafter"/>
</dbReference>
<evidence type="ECO:0000256" key="4">
    <source>
        <dbReference type="ARBA" id="ARBA00022723"/>
    </source>
</evidence>
<keyword evidence="14" id="KW-1185">Reference proteome</keyword>
<dbReference type="InterPro" id="IPR034768">
    <property type="entry name" value="4FE4S_WBL"/>
</dbReference>
<dbReference type="GO" id="GO:0003677">
    <property type="term" value="F:DNA binding"/>
    <property type="evidence" value="ECO:0007669"/>
    <property type="project" value="UniProtKB-UniRule"/>
</dbReference>
<dbReference type="InterPro" id="IPR003482">
    <property type="entry name" value="Whib"/>
</dbReference>
<dbReference type="AlphaFoldDB" id="A0A261EQ79"/>
<keyword evidence="10 11" id="KW-0804">Transcription</keyword>
<evidence type="ECO:0000259" key="12">
    <source>
        <dbReference type="PROSITE" id="PS51674"/>
    </source>
</evidence>
<evidence type="ECO:0000256" key="3">
    <source>
        <dbReference type="ARBA" id="ARBA00022485"/>
    </source>
</evidence>
<dbReference type="GO" id="GO:0046872">
    <property type="term" value="F:metal ion binding"/>
    <property type="evidence" value="ECO:0007669"/>
    <property type="project" value="UniProtKB-KW"/>
</dbReference>
<evidence type="ECO:0000256" key="11">
    <source>
        <dbReference type="HAMAP-Rule" id="MF_01479"/>
    </source>
</evidence>
<dbReference type="GO" id="GO:0005737">
    <property type="term" value="C:cytoplasm"/>
    <property type="evidence" value="ECO:0007669"/>
    <property type="project" value="UniProtKB-SubCell"/>
</dbReference>
<feature type="binding site" evidence="11">
    <location>
        <position position="47"/>
    </location>
    <ligand>
        <name>[4Fe-4S] cluster</name>
        <dbReference type="ChEBI" id="CHEBI:49883"/>
    </ligand>
</feature>
<comment type="caution">
    <text evidence="13">The sequence shown here is derived from an EMBL/GenBank/DDBJ whole genome shotgun (WGS) entry which is preliminary data.</text>
</comment>
<reference evidence="13 14" key="1">
    <citation type="journal article" date="2017" name="BMC Genomics">
        <title>Comparative genomic and phylogenomic analyses of the Bifidobacteriaceae family.</title>
        <authorList>
            <person name="Lugli G.A."/>
            <person name="Milani C."/>
            <person name="Turroni F."/>
            <person name="Duranti S."/>
            <person name="Mancabelli L."/>
            <person name="Mangifesta M."/>
            <person name="Ferrario C."/>
            <person name="Modesto M."/>
            <person name="Mattarelli P."/>
            <person name="Jiri K."/>
            <person name="van Sinderen D."/>
            <person name="Ventura M."/>
        </authorList>
    </citation>
    <scope>NUCLEOTIDE SEQUENCE [LARGE SCALE GENOMIC DNA]</scope>
    <source>
        <strain evidence="13 14">DSM 24744</strain>
    </source>
</reference>
<dbReference type="GO" id="GO:0051539">
    <property type="term" value="F:4 iron, 4 sulfur cluster binding"/>
    <property type="evidence" value="ECO:0007669"/>
    <property type="project" value="UniProtKB-UniRule"/>
</dbReference>
<feature type="binding site" evidence="11">
    <location>
        <position position="17"/>
    </location>
    <ligand>
        <name>[4Fe-4S] cluster</name>
        <dbReference type="ChEBI" id="CHEBI:49883"/>
    </ligand>
</feature>
<keyword evidence="4 11" id="KW-0479">Metal-binding</keyword>
<evidence type="ECO:0000313" key="14">
    <source>
        <dbReference type="Proteomes" id="UP000216454"/>
    </source>
</evidence>
<keyword evidence="6 11" id="KW-0411">Iron-sulfur</keyword>
<dbReference type="PROSITE" id="PS51674">
    <property type="entry name" value="4FE4S_WBL"/>
    <property type="match status" value="1"/>
</dbReference>
<organism evidence="13 14">
    <name type="scientific">Pseudoscardovia suis</name>
    <dbReference type="NCBI Taxonomy" id="987063"/>
    <lineage>
        <taxon>Bacteria</taxon>
        <taxon>Bacillati</taxon>
        <taxon>Actinomycetota</taxon>
        <taxon>Actinomycetes</taxon>
        <taxon>Bifidobacteriales</taxon>
        <taxon>Bifidobacteriaceae</taxon>
        <taxon>Pseudoscardovia</taxon>
    </lineage>
</organism>
<keyword evidence="5 11" id="KW-0408">Iron</keyword>
<feature type="binding site" evidence="11">
    <location>
        <position position="53"/>
    </location>
    <ligand>
        <name>[4Fe-4S] cluster</name>
        <dbReference type="ChEBI" id="CHEBI:49883"/>
    </ligand>
</feature>
<keyword evidence="9 11" id="KW-1015">Disulfide bond</keyword>
<evidence type="ECO:0000313" key="13">
    <source>
        <dbReference type="EMBL" id="OZG48846.1"/>
    </source>
</evidence>
<evidence type="ECO:0000256" key="2">
    <source>
        <dbReference type="ARBA" id="ARBA00006597"/>
    </source>
</evidence>
<keyword evidence="7 11" id="KW-0805">Transcription regulation</keyword>
<dbReference type="Proteomes" id="UP000216454">
    <property type="component" value="Unassembled WGS sequence"/>
</dbReference>
<name>A0A261EQ79_9BIFI</name>
<dbReference type="Pfam" id="PF02467">
    <property type="entry name" value="Whib"/>
    <property type="match status" value="1"/>
</dbReference>
<protein>
    <recommendedName>
        <fullName evidence="11">Transcriptional regulator WhiB</fullName>
    </recommendedName>
</protein>
<comment type="subcellular location">
    <subcellularLocation>
        <location evidence="1 11">Cytoplasm</location>
    </subcellularLocation>
</comment>
<dbReference type="HAMAP" id="MF_01479">
    <property type="entry name" value="WhiB"/>
    <property type="match status" value="1"/>
</dbReference>
<keyword evidence="11" id="KW-0963">Cytoplasm</keyword>
<evidence type="ECO:0000256" key="6">
    <source>
        <dbReference type="ARBA" id="ARBA00023014"/>
    </source>
</evidence>